<dbReference type="OrthoDB" id="16520at2759"/>
<evidence type="ECO:0000259" key="6">
    <source>
        <dbReference type="Pfam" id="PF00930"/>
    </source>
</evidence>
<dbReference type="SUPFAM" id="SSF82171">
    <property type="entry name" value="DPP6 N-terminal domain-like"/>
    <property type="match status" value="1"/>
</dbReference>
<feature type="domain" description="Peptidase S9 prolyl oligopeptidase catalytic" evidence="5">
    <location>
        <begin position="627"/>
        <end position="828"/>
    </location>
</feature>
<dbReference type="SUPFAM" id="SSF53474">
    <property type="entry name" value="alpha/beta-Hydrolases"/>
    <property type="match status" value="1"/>
</dbReference>
<dbReference type="AlphaFoldDB" id="A0A8J2RWF2"/>
<evidence type="ECO:0000259" key="7">
    <source>
        <dbReference type="Pfam" id="PF19520"/>
    </source>
</evidence>
<dbReference type="InterPro" id="IPR029058">
    <property type="entry name" value="AB_hydrolase_fold"/>
</dbReference>
<dbReference type="GO" id="GO:0006508">
    <property type="term" value="P:proteolysis"/>
    <property type="evidence" value="ECO:0007669"/>
    <property type="project" value="UniProtKB-KW"/>
</dbReference>
<dbReference type="GO" id="GO:0008236">
    <property type="term" value="F:serine-type peptidase activity"/>
    <property type="evidence" value="ECO:0007669"/>
    <property type="project" value="UniProtKB-KW"/>
</dbReference>
<feature type="domain" description="Dipeptidyl peptidase 8 /9 ,N-terminal" evidence="7">
    <location>
        <begin position="15"/>
        <end position="117"/>
    </location>
</feature>
<dbReference type="Gene3D" id="2.140.10.30">
    <property type="entry name" value="Dipeptidylpeptidase IV, N-terminal domain"/>
    <property type="match status" value="1"/>
</dbReference>
<comment type="caution">
    <text evidence="8">The sequence shown here is derived from an EMBL/GenBank/DDBJ whole genome shotgun (WGS) entry which is preliminary data.</text>
</comment>
<evidence type="ECO:0000256" key="1">
    <source>
        <dbReference type="ARBA" id="ARBA00010036"/>
    </source>
</evidence>
<dbReference type="Pfam" id="PF19520">
    <property type="entry name" value="Dpp_8_9_N"/>
    <property type="match status" value="1"/>
</dbReference>
<protein>
    <recommendedName>
        <fullName evidence="10">Dipeptidyl peptidase 9</fullName>
    </recommendedName>
</protein>
<proteinExistence type="inferred from homology"/>
<dbReference type="Pfam" id="PF00930">
    <property type="entry name" value="DPPIV_N"/>
    <property type="match status" value="1"/>
</dbReference>
<dbReference type="PANTHER" id="PTHR11731:SF193">
    <property type="entry name" value="DIPEPTIDYL PEPTIDASE 9"/>
    <property type="match status" value="1"/>
</dbReference>
<evidence type="ECO:0000256" key="4">
    <source>
        <dbReference type="ARBA" id="ARBA00022825"/>
    </source>
</evidence>
<evidence type="ECO:0000256" key="2">
    <source>
        <dbReference type="ARBA" id="ARBA00022670"/>
    </source>
</evidence>
<keyword evidence="4" id="KW-0720">Serine protease</keyword>
<organism evidence="8 9">
    <name type="scientific">Daphnia galeata</name>
    <dbReference type="NCBI Taxonomy" id="27404"/>
    <lineage>
        <taxon>Eukaryota</taxon>
        <taxon>Metazoa</taxon>
        <taxon>Ecdysozoa</taxon>
        <taxon>Arthropoda</taxon>
        <taxon>Crustacea</taxon>
        <taxon>Branchiopoda</taxon>
        <taxon>Diplostraca</taxon>
        <taxon>Cladocera</taxon>
        <taxon>Anomopoda</taxon>
        <taxon>Daphniidae</taxon>
        <taxon>Daphnia</taxon>
    </lineage>
</organism>
<evidence type="ECO:0000313" key="8">
    <source>
        <dbReference type="EMBL" id="CAH0107198.1"/>
    </source>
</evidence>
<dbReference type="GO" id="GO:0008239">
    <property type="term" value="F:dipeptidyl-peptidase activity"/>
    <property type="evidence" value="ECO:0007669"/>
    <property type="project" value="TreeGrafter"/>
</dbReference>
<gene>
    <name evidence="8" type="ORF">DGAL_LOCUS10489</name>
</gene>
<dbReference type="InterPro" id="IPR001375">
    <property type="entry name" value="Peptidase_S9_cat"/>
</dbReference>
<dbReference type="InterPro" id="IPR002469">
    <property type="entry name" value="Peptidase_S9B_N"/>
</dbReference>
<reference evidence="8" key="1">
    <citation type="submission" date="2021-11" db="EMBL/GenBank/DDBJ databases">
        <authorList>
            <person name="Schell T."/>
        </authorList>
    </citation>
    <scope>NUCLEOTIDE SEQUENCE</scope>
    <source>
        <strain evidence="8">M5</strain>
    </source>
</reference>
<accession>A0A8J2RWF2</accession>
<comment type="similarity">
    <text evidence="1">Belongs to the peptidase S9B family. DPPIV subfamily.</text>
</comment>
<dbReference type="Gene3D" id="3.40.50.1820">
    <property type="entry name" value="alpha/beta hydrolase"/>
    <property type="match status" value="1"/>
</dbReference>
<keyword evidence="9" id="KW-1185">Reference proteome</keyword>
<feature type="domain" description="Dipeptidylpeptidase IV N-terminal" evidence="6">
    <location>
        <begin position="166"/>
        <end position="537"/>
    </location>
</feature>
<evidence type="ECO:0000256" key="3">
    <source>
        <dbReference type="ARBA" id="ARBA00022801"/>
    </source>
</evidence>
<dbReference type="PANTHER" id="PTHR11731">
    <property type="entry name" value="PROTEASE FAMILY S9B,C DIPEPTIDYL-PEPTIDASE IV-RELATED"/>
    <property type="match status" value="1"/>
</dbReference>
<evidence type="ECO:0000313" key="9">
    <source>
        <dbReference type="Proteomes" id="UP000789390"/>
    </source>
</evidence>
<keyword evidence="2" id="KW-0645">Protease</keyword>
<name>A0A8J2RWF2_9CRUS</name>
<evidence type="ECO:0008006" key="10">
    <source>
        <dbReference type="Google" id="ProtNLM"/>
    </source>
</evidence>
<dbReference type="EMBL" id="CAKKLH010000257">
    <property type="protein sequence ID" value="CAH0107198.1"/>
    <property type="molecule type" value="Genomic_DNA"/>
</dbReference>
<dbReference type="Proteomes" id="UP000789390">
    <property type="component" value="Unassembled WGS sequence"/>
</dbReference>
<evidence type="ECO:0000259" key="5">
    <source>
        <dbReference type="Pfam" id="PF00326"/>
    </source>
</evidence>
<keyword evidence="3" id="KW-0378">Hydrolase</keyword>
<sequence>MMEENHLVNNPRTKNWGDLKQAVRELRRQISCLSSRVPSTFSFRQLSPSVIRIYFLCSPSNGRETTLFFCDVDATLAWELEGSPLVWHPAIDPNFQMLPSVGKFSKEEQLQWERKRLVTSGITSYELHHESGRLIFPAGGSMFQCMDPGNHIVNLQPIQLETNCGGARLNCQICPNFSELVAFVSNSDVWVKHTESGNEQRLTWVHTNKNSLASDPLSAGIPSYVIQEEFCRFQGFWWQPVMNDGVFRILVEEVDESDVGIIKFPSFNGDGGMEEYRFPRAGTPNAKSDLKMVTFQLNDKSEFVDIQLLELPQPLGIMFPSAEYLTRAGWTPQGDHIWVQLLDRLQQKLDLVLIPVHFFRPCRAMRRTNLIETNMSLSPICRLPAQILCSVFSQNWINVHDILHFLPVNEPDMMRFIFASEESGFRHLYLYTVQLAVSSNKASITDGVCRATQIDKQPLTSGEWEVLDQWLWVDPKFGLVYFMGLRDSPLSSHLYVTSYSRPGSNIVRLTQSGYSHTVSMNKECTIFVTVYSNTQSMPACQVVALEPPADLVHPVPLAFLVEPALPDQWYQPPELFSHVISSGDRLHGMIFRPHNYRPGQKYPTVLNIYGGPEVQLVTNTFKGLRQLRLHMLAALGYCVVTIDSRGSQNRGVNFESHIKGRLGTVELHDQVEVLQWVAETMSCIDLSRVAIHGWSYGGYLSLLGLAQYPHVFKVAIAGAPVTSWNLYDTGYTERYLGQPQTNQIGYKNGSVLSYVNQFPDQENRLLIIHGMIDENVHFAHTSQLINALVRSGKPYQLQVYPNERHSLRHLDASEHYETVLLTFLRNCL</sequence>
<dbReference type="InterPro" id="IPR045785">
    <property type="entry name" value="Dpp_8/9_N"/>
</dbReference>
<dbReference type="InterPro" id="IPR050278">
    <property type="entry name" value="Serine_Prot_S9B/DPPIV"/>
</dbReference>
<dbReference type="Pfam" id="PF00326">
    <property type="entry name" value="Peptidase_S9"/>
    <property type="match status" value="1"/>
</dbReference>